<proteinExistence type="predicted"/>
<evidence type="ECO:0008006" key="4">
    <source>
        <dbReference type="Google" id="ProtNLM"/>
    </source>
</evidence>
<dbReference type="PANTHER" id="PTHR12890:SF0">
    <property type="entry name" value="PROTEIN-L-HISTIDINE N-PROS-METHYLTRANSFERASE"/>
    <property type="match status" value="1"/>
</dbReference>
<dbReference type="Proteomes" id="UP000005237">
    <property type="component" value="Unassembled WGS sequence"/>
</dbReference>
<reference evidence="2" key="2">
    <citation type="submission" date="2022-06" db="UniProtKB">
        <authorList>
            <consortium name="EnsemblMetazoa"/>
        </authorList>
    </citation>
    <scope>IDENTIFICATION</scope>
    <source>
        <strain evidence="2">DF5081</strain>
    </source>
</reference>
<accession>A0A8R1IAD3</accession>
<dbReference type="InterPro" id="IPR007884">
    <property type="entry name" value="METL9"/>
</dbReference>
<dbReference type="SUPFAM" id="SSF53335">
    <property type="entry name" value="S-adenosyl-L-methionine-dependent methyltransferases"/>
    <property type="match status" value="1"/>
</dbReference>
<evidence type="ECO:0000256" key="1">
    <source>
        <dbReference type="SAM" id="MobiDB-lite"/>
    </source>
</evidence>
<feature type="compositionally biased region" description="Basic and acidic residues" evidence="1">
    <location>
        <begin position="296"/>
        <end position="310"/>
    </location>
</feature>
<name>A0A8R1IAD3_CAEJA</name>
<dbReference type="Gene3D" id="3.40.50.150">
    <property type="entry name" value="Vaccinia Virus protein VP39"/>
    <property type="match status" value="1"/>
</dbReference>
<dbReference type="GO" id="GO:0106370">
    <property type="term" value="F:protein-L-histidine N-pros-methyltransferase activity"/>
    <property type="evidence" value="ECO:0007669"/>
    <property type="project" value="InterPro"/>
</dbReference>
<keyword evidence="3" id="KW-1185">Reference proteome</keyword>
<organism evidence="2 3">
    <name type="scientific">Caenorhabditis japonica</name>
    <dbReference type="NCBI Taxonomy" id="281687"/>
    <lineage>
        <taxon>Eukaryota</taxon>
        <taxon>Metazoa</taxon>
        <taxon>Ecdysozoa</taxon>
        <taxon>Nematoda</taxon>
        <taxon>Chromadorea</taxon>
        <taxon>Rhabditida</taxon>
        <taxon>Rhabditina</taxon>
        <taxon>Rhabditomorpha</taxon>
        <taxon>Rhabditoidea</taxon>
        <taxon>Rhabditidae</taxon>
        <taxon>Peloderinae</taxon>
        <taxon>Caenorhabditis</taxon>
    </lineage>
</organism>
<sequence>MAFHLDRTYGLKADYWYYPETNMSNAAKKLFMQSIPDIETQEFLDRSNNIANNYFWQTVRNLGVMLLGTVYSKTDINGMTGFGNMYLFSEQQFAKFLGIDQTSWSPINKKVLDLGAGNGDITEHMRPFFQDVYATELSLKMQKRLKSKGYTLLDAVNWSDTDIKVDLITAFNLLDRHYSPQKLLNDLWKVAHRSKCNVIVSLVLPVSHYVEFNPNGKSTRPDNYLNVQGRSFADHVHHMILNVFKPANFRVVRWTRLPYLCEGDMSHSAYYLPDGVFLLEPIDPSTAPVEIVEEDQSPKTKTPESGHSEL</sequence>
<dbReference type="PANTHER" id="PTHR12890">
    <property type="entry name" value="DREV PROTEIN"/>
    <property type="match status" value="1"/>
</dbReference>
<evidence type="ECO:0000313" key="2">
    <source>
        <dbReference type="EnsemblMetazoa" id="CJA18610.1"/>
    </source>
</evidence>
<dbReference type="Pfam" id="PF05219">
    <property type="entry name" value="DREV"/>
    <property type="match status" value="1"/>
</dbReference>
<evidence type="ECO:0000313" key="3">
    <source>
        <dbReference type="Proteomes" id="UP000005237"/>
    </source>
</evidence>
<protein>
    <recommendedName>
        <fullName evidence="4">Methyltransferase-like protein 9</fullName>
    </recommendedName>
</protein>
<reference evidence="3" key="1">
    <citation type="submission" date="2010-08" db="EMBL/GenBank/DDBJ databases">
        <authorList>
            <consortium name="Caenorhabditis japonica Sequencing Consortium"/>
            <person name="Wilson R.K."/>
        </authorList>
    </citation>
    <scope>NUCLEOTIDE SEQUENCE [LARGE SCALE GENOMIC DNA]</scope>
    <source>
        <strain evidence="3">DF5081</strain>
    </source>
</reference>
<dbReference type="InterPro" id="IPR029063">
    <property type="entry name" value="SAM-dependent_MTases_sf"/>
</dbReference>
<dbReference type="EnsemblMetazoa" id="CJA18610.1">
    <property type="protein sequence ID" value="CJA18610.1"/>
    <property type="gene ID" value="WBGene00137814"/>
</dbReference>
<dbReference type="AlphaFoldDB" id="A0A8R1IAD3"/>
<feature type="region of interest" description="Disordered" evidence="1">
    <location>
        <begin position="288"/>
        <end position="310"/>
    </location>
</feature>